<evidence type="ECO:0000313" key="5">
    <source>
        <dbReference type="Proteomes" id="UP001327957"/>
    </source>
</evidence>
<dbReference type="InterPro" id="IPR051609">
    <property type="entry name" value="NmrA/Isoflavone_reductase-like"/>
</dbReference>
<keyword evidence="1" id="KW-0521">NADP</keyword>
<evidence type="ECO:0000259" key="3">
    <source>
        <dbReference type="Pfam" id="PF05368"/>
    </source>
</evidence>
<dbReference type="PANTHER" id="PTHR47706">
    <property type="entry name" value="NMRA-LIKE FAMILY PROTEIN"/>
    <property type="match status" value="1"/>
</dbReference>
<evidence type="ECO:0000256" key="2">
    <source>
        <dbReference type="ARBA" id="ARBA00023002"/>
    </source>
</evidence>
<comment type="caution">
    <text evidence="4">The sequence shown here is derived from an EMBL/GenBank/DDBJ whole genome shotgun (WGS) entry which is preliminary data.</text>
</comment>
<feature type="domain" description="NmrA-like" evidence="3">
    <location>
        <begin position="6"/>
        <end position="149"/>
    </location>
</feature>
<gene>
    <name evidence="4" type="ORF">QIS74_01293</name>
</gene>
<protein>
    <recommendedName>
        <fullName evidence="3">NmrA-like domain-containing protein</fullName>
    </recommendedName>
</protein>
<dbReference type="PANTHER" id="PTHR47706:SF1">
    <property type="entry name" value="CIPA-LIKE, PUTATIVE (AFU_ORTHOLOGUE AFUA_1G12460)-RELATED"/>
    <property type="match status" value="1"/>
</dbReference>
<keyword evidence="2" id="KW-0560">Oxidoreductase</keyword>
<name>A0AAV9TSE7_9PEZI</name>
<organism evidence="4 5">
    <name type="scientific">Colletotrichum tabaci</name>
    <dbReference type="NCBI Taxonomy" id="1209068"/>
    <lineage>
        <taxon>Eukaryota</taxon>
        <taxon>Fungi</taxon>
        <taxon>Dikarya</taxon>
        <taxon>Ascomycota</taxon>
        <taxon>Pezizomycotina</taxon>
        <taxon>Sordariomycetes</taxon>
        <taxon>Hypocreomycetidae</taxon>
        <taxon>Glomerellales</taxon>
        <taxon>Glomerellaceae</taxon>
        <taxon>Colletotrichum</taxon>
        <taxon>Colletotrichum destructivum species complex</taxon>
    </lineage>
</organism>
<dbReference type="InterPro" id="IPR008030">
    <property type="entry name" value="NmrA-like"/>
</dbReference>
<accession>A0AAV9TSE7</accession>
<dbReference type="Proteomes" id="UP001327957">
    <property type="component" value="Unassembled WGS sequence"/>
</dbReference>
<dbReference type="InterPro" id="IPR045312">
    <property type="entry name" value="PCBER-like"/>
</dbReference>
<proteinExistence type="predicted"/>
<evidence type="ECO:0000256" key="1">
    <source>
        <dbReference type="ARBA" id="ARBA00022857"/>
    </source>
</evidence>
<dbReference type="SUPFAM" id="SSF51735">
    <property type="entry name" value="NAD(P)-binding Rossmann-fold domains"/>
    <property type="match status" value="1"/>
</dbReference>
<dbReference type="Pfam" id="PF05368">
    <property type="entry name" value="NmrA"/>
    <property type="match status" value="1"/>
</dbReference>
<dbReference type="EMBL" id="JASAOK010000002">
    <property type="protein sequence ID" value="KAK6225246.1"/>
    <property type="molecule type" value="Genomic_DNA"/>
</dbReference>
<dbReference type="GO" id="GO:0016491">
    <property type="term" value="F:oxidoreductase activity"/>
    <property type="evidence" value="ECO:0007669"/>
    <property type="project" value="UniProtKB-KW"/>
</dbReference>
<dbReference type="InterPro" id="IPR036291">
    <property type="entry name" value="NAD(P)-bd_dom_sf"/>
</dbReference>
<sequence length="209" mass="22393">MTSSIKNVALAGASGSLGSQVFEKLTSAGNFVITVLRRNGSKAVFPAGTKVIDVDYSSVQDLTSALNGQDAVVSTIGSVELDSNIPLVDAAFAAGVKRIIPAEFGCNLDNPKVRALPVYKTKVQIRDHIVEKSKTSPTTYTFISTIAFLDWGLERNFLLDIANHKAVIYGTGDELFSAITLASIANAVSKTPRFPKTSSSALQRRQRQQ</sequence>
<keyword evidence="5" id="KW-1185">Reference proteome</keyword>
<dbReference type="AlphaFoldDB" id="A0AAV9TSE7"/>
<evidence type="ECO:0000313" key="4">
    <source>
        <dbReference type="EMBL" id="KAK6225246.1"/>
    </source>
</evidence>
<reference evidence="4 5" key="1">
    <citation type="submission" date="2023-04" db="EMBL/GenBank/DDBJ databases">
        <title>Colletotrichum tabacum stain YC1 causing leaf anthracnose on Nicotiana tabacum(L.) cv.</title>
        <authorList>
            <person name="Ji Z."/>
            <person name="Wang M."/>
            <person name="Zhang J."/>
            <person name="Wang N."/>
            <person name="Zhou Z."/>
        </authorList>
    </citation>
    <scope>NUCLEOTIDE SEQUENCE [LARGE SCALE GENOMIC DNA]</scope>
    <source>
        <strain evidence="4 5">YC1</strain>
    </source>
</reference>
<dbReference type="CDD" id="cd05259">
    <property type="entry name" value="PCBER_SDR_a"/>
    <property type="match status" value="1"/>
</dbReference>
<dbReference type="Gene3D" id="3.40.50.720">
    <property type="entry name" value="NAD(P)-binding Rossmann-like Domain"/>
    <property type="match status" value="1"/>
</dbReference>